<dbReference type="EMBL" id="MH460883">
    <property type="protein sequence ID" value="AXH02398.1"/>
    <property type="molecule type" value="Genomic_DNA"/>
</dbReference>
<name>A0A345IPJ5_SERMA</name>
<reference evidence="2" key="1">
    <citation type="submission" date="2018-06" db="EMBL/GenBank/DDBJ databases">
        <title>SME-4 producing Serratia marcescens from Argentina and comparison with genomes of other SME-producers.</title>
        <authorList>
            <person name="Dabos L."/>
            <person name="Patino Navarrete R."/>
            <person name="Naas T."/>
        </authorList>
    </citation>
    <scope>NUCLEOTIDE SEQUENCE</scope>
    <source>
        <strain evidence="2">CHE4</strain>
        <strain evidence="3">S8</strain>
        <strain evidence="4">USA-1</strain>
    </source>
</reference>
<evidence type="ECO:0000256" key="1">
    <source>
        <dbReference type="SAM" id="MobiDB-lite"/>
    </source>
</evidence>
<dbReference type="EMBL" id="MH460884">
    <property type="protein sequence ID" value="AXH02663.1"/>
    <property type="molecule type" value="Genomic_DNA"/>
</dbReference>
<proteinExistence type="predicted"/>
<evidence type="ECO:0000313" key="4">
    <source>
        <dbReference type="EMBL" id="AXH02663.1"/>
    </source>
</evidence>
<evidence type="ECO:0000313" key="2">
    <source>
        <dbReference type="EMBL" id="AXH01767.1"/>
    </source>
</evidence>
<protein>
    <submittedName>
        <fullName evidence="2">Uncharacterized protein</fullName>
    </submittedName>
</protein>
<accession>A0A345IPJ5</accession>
<organism evidence="2">
    <name type="scientific">Serratia marcescens</name>
    <dbReference type="NCBI Taxonomy" id="615"/>
    <lineage>
        <taxon>Bacteria</taxon>
        <taxon>Pseudomonadati</taxon>
        <taxon>Pseudomonadota</taxon>
        <taxon>Gammaproteobacteria</taxon>
        <taxon>Enterobacterales</taxon>
        <taxon>Yersiniaceae</taxon>
        <taxon>Serratia</taxon>
    </lineage>
</organism>
<dbReference type="EMBL" id="MH460880">
    <property type="protein sequence ID" value="AXH01767.1"/>
    <property type="molecule type" value="Genomic_DNA"/>
</dbReference>
<feature type="region of interest" description="Disordered" evidence="1">
    <location>
        <begin position="1"/>
        <end position="26"/>
    </location>
</feature>
<dbReference type="AlphaFoldDB" id="A0A345IPJ5"/>
<evidence type="ECO:0000313" key="3">
    <source>
        <dbReference type="EMBL" id="AXH02398.1"/>
    </source>
</evidence>
<feature type="compositionally biased region" description="Basic and acidic residues" evidence="1">
    <location>
        <begin position="11"/>
        <end position="25"/>
    </location>
</feature>
<sequence>MGNAVAVSRAGDLRTPRRSAERQECRPNPGLPCTHLNTSIYVSLHRLSKYIHFTPAINDNENCFCLIGFTTWLNIRNIFCRACRHIS</sequence>